<feature type="chain" id="PRO_5011470302" evidence="4">
    <location>
        <begin position="22"/>
        <end position="314"/>
    </location>
</feature>
<evidence type="ECO:0000256" key="1">
    <source>
        <dbReference type="ARBA" id="ARBA00006429"/>
    </source>
</evidence>
<dbReference type="AlphaFoldDB" id="A0A1I4KW75"/>
<dbReference type="STRING" id="488535.SAMN04487963_0121"/>
<accession>A0A1I4KW75</accession>
<dbReference type="SUPFAM" id="SSF57884">
    <property type="entry name" value="Ada DNA repair protein, N-terminal domain (N-Ada 10)"/>
    <property type="match status" value="1"/>
</dbReference>
<dbReference type="EMBL" id="FOUE01000001">
    <property type="protein sequence ID" value="SFL83015.1"/>
    <property type="molecule type" value="Genomic_DNA"/>
</dbReference>
<keyword evidence="6" id="KW-1185">Reference proteome</keyword>
<evidence type="ECO:0000256" key="4">
    <source>
        <dbReference type="SAM" id="SignalP"/>
    </source>
</evidence>
<dbReference type="GO" id="GO:0004518">
    <property type="term" value="F:nuclease activity"/>
    <property type="evidence" value="ECO:0007669"/>
    <property type="project" value="UniProtKB-KW"/>
</dbReference>
<dbReference type="GO" id="GO:0016787">
    <property type="term" value="F:hydrolase activity"/>
    <property type="evidence" value="ECO:0007669"/>
    <property type="project" value="UniProtKB-KW"/>
</dbReference>
<evidence type="ECO:0000256" key="3">
    <source>
        <dbReference type="ARBA" id="ARBA00022801"/>
    </source>
</evidence>
<gene>
    <name evidence="5" type="ORF">SAMN04487963_0121</name>
</gene>
<reference evidence="6" key="1">
    <citation type="submission" date="2016-10" db="EMBL/GenBank/DDBJ databases">
        <authorList>
            <person name="Varghese N."/>
            <person name="Submissions S."/>
        </authorList>
    </citation>
    <scope>NUCLEOTIDE SEQUENCE [LARGE SCALE GENOMIC DNA]</scope>
    <source>
        <strain evidence="6">CGMCC 1.7061</strain>
    </source>
</reference>
<sequence length="314" mass="35604">MLFTRSLITLLCLAFTLPALGQPSSFGQAKELLREQVYYDQNESAEGSFYCGCHWSWVGDSGGRVDAASCGYQVRKQETRAARIEWEHVVPAWVMGHQRQCWQEGGRRNCAANDPLFEIMEADMHNLTPTIGEVNGDRSNYSFGELPAQPSQYGQCDTQVAFGERTVEPRDQVKGQIARTYFYIHDRYNLTMSRQQQQLFMAWHRLYPVTDWERERDRRIAAVMGHNNPFVTGERAWSLGHRNVAAGIAANEPTVLASADPVTIQLRGNRNSRVYHLQGLCPSYDRVAPENRVEFNSVSEAEAAGYRRAGNCRS</sequence>
<dbReference type="InterPro" id="IPR035451">
    <property type="entry name" value="Ada-like_dom_sf"/>
</dbReference>
<keyword evidence="4" id="KW-0732">Signal</keyword>
<evidence type="ECO:0000256" key="2">
    <source>
        <dbReference type="ARBA" id="ARBA00022722"/>
    </source>
</evidence>
<organism evidence="5 6">
    <name type="scientific">Marinobacter zhejiangensis</name>
    <dbReference type="NCBI Taxonomy" id="488535"/>
    <lineage>
        <taxon>Bacteria</taxon>
        <taxon>Pseudomonadati</taxon>
        <taxon>Pseudomonadota</taxon>
        <taxon>Gammaproteobacteria</taxon>
        <taxon>Pseudomonadales</taxon>
        <taxon>Marinobacteraceae</taxon>
        <taxon>Marinobacter</taxon>
    </lineage>
</organism>
<evidence type="ECO:0000313" key="6">
    <source>
        <dbReference type="Proteomes" id="UP000198519"/>
    </source>
</evidence>
<dbReference type="Pfam" id="PF04231">
    <property type="entry name" value="Endonuclease_1"/>
    <property type="match status" value="1"/>
</dbReference>
<evidence type="ECO:0000313" key="5">
    <source>
        <dbReference type="EMBL" id="SFL83015.1"/>
    </source>
</evidence>
<dbReference type="OrthoDB" id="9800417at2"/>
<keyword evidence="2" id="KW-0540">Nuclease</keyword>
<name>A0A1I4KW75_9GAMM</name>
<protein>
    <submittedName>
        <fullName evidence="5">Deoxyribonuclease-1</fullName>
    </submittedName>
</protein>
<dbReference type="RefSeq" id="WP_092019968.1">
    <property type="nucleotide sequence ID" value="NZ_FOUE01000001.1"/>
</dbReference>
<dbReference type="PANTHER" id="PTHR33607">
    <property type="entry name" value="ENDONUCLEASE-1"/>
    <property type="match status" value="1"/>
</dbReference>
<comment type="similarity">
    <text evidence="1">Belongs to the EndA/NucM nuclease family.</text>
</comment>
<dbReference type="PANTHER" id="PTHR33607:SF2">
    <property type="entry name" value="ENDONUCLEASE-1"/>
    <property type="match status" value="1"/>
</dbReference>
<dbReference type="InterPro" id="IPR044925">
    <property type="entry name" value="His-Me_finger_sf"/>
</dbReference>
<dbReference type="Proteomes" id="UP000198519">
    <property type="component" value="Unassembled WGS sequence"/>
</dbReference>
<dbReference type="Gene3D" id="3.40.10.10">
    <property type="entry name" value="DNA Methylphosphotriester Repair Domain"/>
    <property type="match status" value="1"/>
</dbReference>
<feature type="signal peptide" evidence="4">
    <location>
        <begin position="1"/>
        <end position="21"/>
    </location>
</feature>
<proteinExistence type="inferred from homology"/>
<keyword evidence="3" id="KW-0378">Hydrolase</keyword>
<dbReference type="InterPro" id="IPR007346">
    <property type="entry name" value="Endonuclease-I"/>
</dbReference>
<dbReference type="SUPFAM" id="SSF54060">
    <property type="entry name" value="His-Me finger endonucleases"/>
    <property type="match status" value="1"/>
</dbReference>